<dbReference type="VEuPathDB" id="FungiDB:CXQ85_001949"/>
<feature type="transmembrane region" description="Helical" evidence="6">
    <location>
        <begin position="416"/>
        <end position="437"/>
    </location>
</feature>
<evidence type="ECO:0000313" key="9">
    <source>
        <dbReference type="Proteomes" id="UP000244309"/>
    </source>
</evidence>
<comment type="similarity">
    <text evidence="2">Belongs to the amino acid-polyamine-organocation (APC) superfamily. YAT (TC 2.A.3.10) family.</text>
</comment>
<evidence type="ECO:0000256" key="4">
    <source>
        <dbReference type="ARBA" id="ARBA00022989"/>
    </source>
</evidence>
<feature type="domain" description="Amino acid permease/ SLC12A" evidence="7">
    <location>
        <begin position="54"/>
        <end position="520"/>
    </location>
</feature>
<feature type="transmembrane region" description="Helical" evidence="6">
    <location>
        <begin position="285"/>
        <end position="303"/>
    </location>
</feature>
<feature type="transmembrane region" description="Helical" evidence="6">
    <location>
        <begin position="84"/>
        <end position="112"/>
    </location>
</feature>
<dbReference type="GeneID" id="37007280"/>
<feature type="transmembrane region" description="Helical" evidence="6">
    <location>
        <begin position="466"/>
        <end position="487"/>
    </location>
</feature>
<feature type="transmembrane region" description="Helical" evidence="6">
    <location>
        <begin position="387"/>
        <end position="404"/>
    </location>
</feature>
<feature type="transmembrane region" description="Helical" evidence="6">
    <location>
        <begin position="493"/>
        <end position="513"/>
    </location>
</feature>
<comment type="caution">
    <text evidence="8">The sequence shown here is derived from an EMBL/GenBank/DDBJ whole genome shotgun (WGS) entry which is preliminary data.</text>
</comment>
<keyword evidence="4 6" id="KW-1133">Transmembrane helix</keyword>
<evidence type="ECO:0000313" key="8">
    <source>
        <dbReference type="EMBL" id="PVH20167.1"/>
    </source>
</evidence>
<dbReference type="Gene3D" id="1.20.1740.10">
    <property type="entry name" value="Amino acid/polyamine transporter I"/>
    <property type="match status" value="1"/>
</dbReference>
<evidence type="ECO:0000259" key="7">
    <source>
        <dbReference type="Pfam" id="PF00324"/>
    </source>
</evidence>
<dbReference type="Pfam" id="PF00324">
    <property type="entry name" value="AA_permease"/>
    <property type="match status" value="1"/>
</dbReference>
<dbReference type="AlphaFoldDB" id="A0A2V1APJ4"/>
<dbReference type="Proteomes" id="UP000244309">
    <property type="component" value="Unassembled WGS sequence"/>
</dbReference>
<dbReference type="OrthoDB" id="10062876at2759"/>
<reference evidence="8 9" key="1">
    <citation type="submission" date="2017-12" db="EMBL/GenBank/DDBJ databases">
        <title>Genome Sequence of a Multidrug-Resistant Candida haemulonii Isolate from a Patient with Chronic Leg Ulcers in Israel.</title>
        <authorList>
            <person name="Chow N.A."/>
            <person name="Gade L."/>
            <person name="Batra D."/>
            <person name="Rowe L.A."/>
            <person name="Ben-Ami R."/>
            <person name="Loparev V.N."/>
            <person name="Litvintseva A.P."/>
        </authorList>
    </citation>
    <scope>NUCLEOTIDE SEQUENCE [LARGE SCALE GENOMIC DNA]</scope>
    <source>
        <strain evidence="8 9">B11899</strain>
    </source>
</reference>
<evidence type="ECO:0000256" key="6">
    <source>
        <dbReference type="SAM" id="Phobius"/>
    </source>
</evidence>
<dbReference type="EMBL" id="PKFO01000003">
    <property type="protein sequence ID" value="PVH20167.1"/>
    <property type="molecule type" value="Genomic_DNA"/>
</dbReference>
<dbReference type="PIRSF" id="PIRSF006060">
    <property type="entry name" value="AA_transporter"/>
    <property type="match status" value="1"/>
</dbReference>
<comment type="subcellular location">
    <subcellularLocation>
        <location evidence="1">Membrane</location>
        <topology evidence="1">Multi-pass membrane protein</topology>
    </subcellularLocation>
</comment>
<accession>A0A2V1APJ4</accession>
<name>A0A2V1APJ4_9ASCO</name>
<feature type="transmembrane region" description="Helical" evidence="6">
    <location>
        <begin position="133"/>
        <end position="158"/>
    </location>
</feature>
<feature type="transmembrane region" description="Helical" evidence="6">
    <location>
        <begin position="164"/>
        <end position="185"/>
    </location>
</feature>
<gene>
    <name evidence="8" type="ORF">CXQ85_001949</name>
</gene>
<sequence>MMNNEKKITSRVSYDEESVISINRNYISSGAQDFHDKIDVDKYGTTQRKLNSRHVSLMIIGQSIGTGLYVGLKGPLMTSGSLSLFLGFLIWAVTMIWPLMLATGEMCSYLPIKGTFLHFASRWLDPALGFATTLIYLYTTLMFICVEAVAFASVAGYWTDASPAIFISVCLATILFFNVFGVNWYGEVEFFSSMLKVILIIGLMFFGLITMCGANPKGDAYGFRNWPKGGLFKEYLVEGNTGKFLGFWNVLIYAAFACAGPDMLGMVSGEISRPRKNIAMAAKRTYIRIFLFYVGGIFFMNSMCASNNPDLLAADAAGHDGAAASPWVIGIKSVGVSGLDSVVNAVVMTSAWSCGNGFTYGAARSAYSASLAGYLPRFFSYCLKNGCPIVAVLFSLSIGCLSYMSVSKSSAVVLDWFINLATTGLLCTYCVMWACYFKFKKIVAVQQTDHGDEKYYKMNKIFYPWLTYWAALFTGLVLFFNGFWIFFPGKFTVGNLFTSYFAPVFFGILVVFYKFWKKTKWRSAEEADIITGKAEIDDEEDAEIEEEMRHPRKEGFLWKCWYKFSDFCFN</sequence>
<feature type="transmembrane region" description="Helical" evidence="6">
    <location>
        <begin position="55"/>
        <end position="72"/>
    </location>
</feature>
<dbReference type="RefSeq" id="XP_025341107.1">
    <property type="nucleotide sequence ID" value="XM_025485642.1"/>
</dbReference>
<proteinExistence type="inferred from homology"/>
<evidence type="ECO:0000256" key="2">
    <source>
        <dbReference type="ARBA" id="ARBA00006983"/>
    </source>
</evidence>
<feature type="transmembrane region" description="Helical" evidence="6">
    <location>
        <begin position="245"/>
        <end position="264"/>
    </location>
</feature>
<evidence type="ECO:0000256" key="5">
    <source>
        <dbReference type="ARBA" id="ARBA00023136"/>
    </source>
</evidence>
<dbReference type="InterPro" id="IPR050524">
    <property type="entry name" value="APC_YAT"/>
</dbReference>
<dbReference type="GO" id="GO:0016020">
    <property type="term" value="C:membrane"/>
    <property type="evidence" value="ECO:0007669"/>
    <property type="project" value="UniProtKB-SubCell"/>
</dbReference>
<keyword evidence="9" id="KW-1185">Reference proteome</keyword>
<keyword evidence="5 6" id="KW-0472">Membrane</keyword>
<dbReference type="STRING" id="45357.A0A2V1APJ4"/>
<dbReference type="PANTHER" id="PTHR43341:SF39">
    <property type="entry name" value="AMINO ACID TRANSPORTER (EUROFUNG)-RELATED"/>
    <property type="match status" value="1"/>
</dbReference>
<protein>
    <recommendedName>
        <fullName evidence="7">Amino acid permease/ SLC12A domain-containing protein</fullName>
    </recommendedName>
</protein>
<keyword evidence="3 6" id="KW-0812">Transmembrane</keyword>
<dbReference type="PANTHER" id="PTHR43341">
    <property type="entry name" value="AMINO ACID PERMEASE"/>
    <property type="match status" value="1"/>
</dbReference>
<feature type="transmembrane region" description="Helical" evidence="6">
    <location>
        <begin position="197"/>
        <end position="216"/>
    </location>
</feature>
<dbReference type="GO" id="GO:0015171">
    <property type="term" value="F:amino acid transmembrane transporter activity"/>
    <property type="evidence" value="ECO:0007669"/>
    <property type="project" value="TreeGrafter"/>
</dbReference>
<dbReference type="InterPro" id="IPR004841">
    <property type="entry name" value="AA-permease/SLC12A_dom"/>
</dbReference>
<evidence type="ECO:0000256" key="1">
    <source>
        <dbReference type="ARBA" id="ARBA00004141"/>
    </source>
</evidence>
<organism evidence="8 9">
    <name type="scientific">Candidozyma haemuli</name>
    <dbReference type="NCBI Taxonomy" id="45357"/>
    <lineage>
        <taxon>Eukaryota</taxon>
        <taxon>Fungi</taxon>
        <taxon>Dikarya</taxon>
        <taxon>Ascomycota</taxon>
        <taxon>Saccharomycotina</taxon>
        <taxon>Pichiomycetes</taxon>
        <taxon>Metschnikowiaceae</taxon>
        <taxon>Candidozyma</taxon>
    </lineage>
</organism>
<evidence type="ECO:0000256" key="3">
    <source>
        <dbReference type="ARBA" id="ARBA00022692"/>
    </source>
</evidence>